<keyword evidence="5" id="KW-0233">DNA recombination</keyword>
<evidence type="ECO:0000256" key="6">
    <source>
        <dbReference type="SAM" id="MobiDB-lite"/>
    </source>
</evidence>
<feature type="region of interest" description="Disordered" evidence="6">
    <location>
        <begin position="36"/>
        <end position="61"/>
    </location>
</feature>
<comment type="function">
    <text evidence="1">Required for the transposition of the insertion element.</text>
</comment>
<reference evidence="7 8" key="1">
    <citation type="submission" date="2011-06" db="EMBL/GenBank/DDBJ databases">
        <authorList>
            <person name="Muzny D."/>
            <person name="Qin X."/>
            <person name="Deng J."/>
            <person name="Jiang H."/>
            <person name="Liu Y."/>
            <person name="Qu J."/>
            <person name="Song X.-Z."/>
            <person name="Zhang L."/>
            <person name="Thornton R."/>
            <person name="Coyle M."/>
            <person name="Francisco L."/>
            <person name="Jackson L."/>
            <person name="Javaid M."/>
            <person name="Korchina V."/>
            <person name="Kovar C."/>
            <person name="Mata R."/>
            <person name="Mathew T."/>
            <person name="Ngo R."/>
            <person name="Nguyen L."/>
            <person name="Nguyen N."/>
            <person name="Okwuonu G."/>
            <person name="Ongeri F."/>
            <person name="Pham C."/>
            <person name="Simmons D."/>
            <person name="Wilczek-Boney K."/>
            <person name="Hale W."/>
            <person name="Jakkamsetti A."/>
            <person name="Pham P."/>
            <person name="Ruth R."/>
            <person name="San Lucas F."/>
            <person name="Warren J."/>
            <person name="Zhang J."/>
            <person name="Zhao Z."/>
            <person name="Zhou C."/>
            <person name="Zhu D."/>
            <person name="Lee S."/>
            <person name="Bess C."/>
            <person name="Blankenburg K."/>
            <person name="Forbes L."/>
            <person name="Fu Q."/>
            <person name="Gubbala S."/>
            <person name="Hirani K."/>
            <person name="Jayaseelan J.C."/>
            <person name="Lara F."/>
            <person name="Munidasa M."/>
            <person name="Palculict T."/>
            <person name="Patil S."/>
            <person name="Pu L.-L."/>
            <person name="Saada N."/>
            <person name="Tang L."/>
            <person name="Weissenberger G."/>
            <person name="Zhu Y."/>
            <person name="Hemphill L."/>
            <person name="Shang Y."/>
            <person name="Youmans B."/>
            <person name="Ayvaz T."/>
            <person name="Ross M."/>
            <person name="Santibanez J."/>
            <person name="Aqrawi P."/>
            <person name="Gross S."/>
            <person name="Joshi V."/>
            <person name="Fowler G."/>
            <person name="Nazareth L."/>
            <person name="Reid J."/>
            <person name="Worley K."/>
            <person name="Petrosino J."/>
            <person name="Highlander S."/>
            <person name="Gibbs R."/>
        </authorList>
    </citation>
    <scope>NUCLEOTIDE SEQUENCE [LARGE SCALE GENOMIC DNA]</scope>
    <source>
        <strain evidence="7 8">ATCC 29427</strain>
    </source>
</reference>
<protein>
    <submittedName>
        <fullName evidence="7">IS256 family transposase</fullName>
    </submittedName>
</protein>
<evidence type="ECO:0000313" key="7">
    <source>
        <dbReference type="EMBL" id="EGY76254.1"/>
    </source>
</evidence>
<evidence type="ECO:0000256" key="5">
    <source>
        <dbReference type="ARBA" id="ARBA00023172"/>
    </source>
</evidence>
<comment type="similarity">
    <text evidence="2">Belongs to the transposase mutator family.</text>
</comment>
<dbReference type="GO" id="GO:0006313">
    <property type="term" value="P:DNA transposition"/>
    <property type="evidence" value="ECO:0007669"/>
    <property type="project" value="InterPro"/>
</dbReference>
<organism evidence="7 8">
    <name type="scientific">Peptoniphilus indolicus ATCC 29427</name>
    <dbReference type="NCBI Taxonomy" id="997350"/>
    <lineage>
        <taxon>Bacteria</taxon>
        <taxon>Bacillati</taxon>
        <taxon>Bacillota</taxon>
        <taxon>Tissierellia</taxon>
        <taxon>Tissierellales</taxon>
        <taxon>Peptoniphilaceae</taxon>
        <taxon>Peptoniphilus</taxon>
    </lineage>
</organism>
<dbReference type="AlphaFoldDB" id="G4D767"/>
<dbReference type="Pfam" id="PF00872">
    <property type="entry name" value="Transposase_mut"/>
    <property type="match status" value="1"/>
</dbReference>
<dbReference type="HOGENOM" id="CLU_2928137_0_0_9"/>
<keyword evidence="4" id="KW-0238">DNA-binding</keyword>
<evidence type="ECO:0000256" key="3">
    <source>
        <dbReference type="ARBA" id="ARBA00022578"/>
    </source>
</evidence>
<gene>
    <name evidence="7" type="ORF">HMPREF9129_2247</name>
</gene>
<evidence type="ECO:0000256" key="4">
    <source>
        <dbReference type="ARBA" id="ARBA00023125"/>
    </source>
</evidence>
<keyword evidence="3" id="KW-0815">Transposition</keyword>
<evidence type="ECO:0000313" key="8">
    <source>
        <dbReference type="Proteomes" id="UP000003422"/>
    </source>
</evidence>
<dbReference type="Proteomes" id="UP000003422">
    <property type="component" value="Unassembled WGS sequence"/>
</dbReference>
<feature type="non-terminal residue" evidence="7">
    <location>
        <position position="61"/>
    </location>
</feature>
<feature type="compositionally biased region" description="Polar residues" evidence="6">
    <location>
        <begin position="52"/>
        <end position="61"/>
    </location>
</feature>
<evidence type="ECO:0000256" key="2">
    <source>
        <dbReference type="ARBA" id="ARBA00010961"/>
    </source>
</evidence>
<name>G4D767_9FIRM</name>
<evidence type="ECO:0000256" key="1">
    <source>
        <dbReference type="ARBA" id="ARBA00002190"/>
    </source>
</evidence>
<accession>G4D767</accession>
<dbReference type="InterPro" id="IPR001207">
    <property type="entry name" value="Transposase_mutator"/>
</dbReference>
<dbReference type="EMBL" id="AGBB01000284">
    <property type="protein sequence ID" value="EGY76254.1"/>
    <property type="molecule type" value="Genomic_DNA"/>
</dbReference>
<comment type="caution">
    <text evidence="7">The sequence shown here is derived from an EMBL/GenBank/DDBJ whole genome shotgun (WGS) entry which is preliminary data.</text>
</comment>
<keyword evidence="8" id="KW-1185">Reference proteome</keyword>
<dbReference type="GO" id="GO:0004803">
    <property type="term" value="F:transposase activity"/>
    <property type="evidence" value="ECO:0007669"/>
    <property type="project" value="InterPro"/>
</dbReference>
<proteinExistence type="inferred from homology"/>
<sequence length="61" mass="7040">MERILKAELGNHLYYEYGEKSLSFNAINDSIKKTVKSSYGNDIPRDREGSFEPQTLKNTKN</sequence>
<dbReference type="GO" id="GO:0003677">
    <property type="term" value="F:DNA binding"/>
    <property type="evidence" value="ECO:0007669"/>
    <property type="project" value="UniProtKB-KW"/>
</dbReference>